<organism evidence="1 2">
    <name type="scientific">Megasphaera elsdenii DSM 20460</name>
    <dbReference type="NCBI Taxonomy" id="1064535"/>
    <lineage>
        <taxon>Bacteria</taxon>
        <taxon>Bacillati</taxon>
        <taxon>Bacillota</taxon>
        <taxon>Negativicutes</taxon>
        <taxon>Veillonellales</taxon>
        <taxon>Veillonellaceae</taxon>
        <taxon>Megasphaera</taxon>
    </lineage>
</organism>
<evidence type="ECO:0000313" key="1">
    <source>
        <dbReference type="EMBL" id="CCC73483.1"/>
    </source>
</evidence>
<dbReference type="KEGG" id="med:MELS_1262"/>
<evidence type="ECO:0000313" key="2">
    <source>
        <dbReference type="Proteomes" id="UP000010111"/>
    </source>
</evidence>
<dbReference type="EMBL" id="HE576794">
    <property type="protein sequence ID" value="CCC73483.1"/>
    <property type="molecule type" value="Genomic_DNA"/>
</dbReference>
<sequence>MMLDAMAFKFYPIHIKHQTFNFKLTPTLGAALSML</sequence>
<protein>
    <submittedName>
        <fullName evidence="1">Uncharacterized protein</fullName>
    </submittedName>
</protein>
<dbReference type="HOGENOM" id="CLU_3365821_0_0_9"/>
<accession>G0VPV5</accession>
<reference evidence="1 2" key="1">
    <citation type="journal article" date="2011" name="J. Bacteriol.">
        <title>Genome Sequence of the Ruminal Bacterium Megasphaera elsdenii.</title>
        <authorList>
            <person name="Marx H."/>
            <person name="Graf A.B."/>
            <person name="Tatto N."/>
            <person name="Thallinger G.G."/>
            <person name="Mattanovich D."/>
            <person name="Sauer M."/>
        </authorList>
    </citation>
    <scope>NUCLEOTIDE SEQUENCE [LARGE SCALE GENOMIC DNA]</scope>
    <source>
        <strain evidence="1 2">DSM 20460</strain>
    </source>
</reference>
<proteinExistence type="predicted"/>
<dbReference type="AlphaFoldDB" id="G0VPV5"/>
<keyword evidence="2" id="KW-1185">Reference proteome</keyword>
<dbReference type="Proteomes" id="UP000010111">
    <property type="component" value="Chromosome"/>
</dbReference>
<gene>
    <name evidence="1" type="ORF">MELS_1262</name>
</gene>
<dbReference type="STRING" id="1064535.MELS_1262"/>
<name>G0VPV5_MEGEL</name>